<reference evidence="1" key="2">
    <citation type="submission" date="2025-09" db="UniProtKB">
        <authorList>
            <consortium name="Ensembl"/>
        </authorList>
    </citation>
    <scope>IDENTIFICATION</scope>
</reference>
<accession>A0A2K5HML1</accession>
<proteinExistence type="predicted"/>
<evidence type="ECO:0000313" key="2">
    <source>
        <dbReference type="Proteomes" id="UP000233080"/>
    </source>
</evidence>
<dbReference type="Ensembl" id="ENSCANT00000021309.1">
    <property type="protein sequence ID" value="ENSCANP00000005577.1"/>
    <property type="gene ID" value="ENSCANG00000019036.1"/>
</dbReference>
<protein>
    <submittedName>
        <fullName evidence="1">Uncharacterized protein</fullName>
    </submittedName>
</protein>
<reference evidence="1" key="1">
    <citation type="submission" date="2025-08" db="UniProtKB">
        <authorList>
            <consortium name="Ensembl"/>
        </authorList>
    </citation>
    <scope>IDENTIFICATION</scope>
</reference>
<keyword evidence="2" id="KW-1185">Reference proteome</keyword>
<name>A0A2K5HML1_COLAP</name>
<dbReference type="AlphaFoldDB" id="A0A2K5HML1"/>
<dbReference type="Proteomes" id="UP000233080">
    <property type="component" value="Unassembled WGS sequence"/>
</dbReference>
<dbReference type="OMA" id="WKLSYPI"/>
<evidence type="ECO:0000313" key="1">
    <source>
        <dbReference type="Ensembl" id="ENSCANP00000005577.1"/>
    </source>
</evidence>
<organism evidence="1 2">
    <name type="scientific">Colobus angolensis palliatus</name>
    <name type="common">Peters' Angolan colobus</name>
    <dbReference type="NCBI Taxonomy" id="336983"/>
    <lineage>
        <taxon>Eukaryota</taxon>
        <taxon>Metazoa</taxon>
        <taxon>Chordata</taxon>
        <taxon>Craniata</taxon>
        <taxon>Vertebrata</taxon>
        <taxon>Euteleostomi</taxon>
        <taxon>Mammalia</taxon>
        <taxon>Eutheria</taxon>
        <taxon>Euarchontoglires</taxon>
        <taxon>Primates</taxon>
        <taxon>Haplorrhini</taxon>
        <taxon>Catarrhini</taxon>
        <taxon>Cercopithecidae</taxon>
        <taxon>Colobinae</taxon>
        <taxon>Colobus</taxon>
    </lineage>
</organism>
<sequence length="75" mass="8655">MKQTNTHTKANVNPFGIKGSSIKFSFLEKCIYFLSLQQQESFVFILHMTLSWKLSYPIASPPIIQSFPVFLLEDK</sequence>